<keyword evidence="2" id="KW-1185">Reference proteome</keyword>
<dbReference type="EMBL" id="JAHRIO010080736">
    <property type="protein sequence ID" value="MEQ2184841.1"/>
    <property type="molecule type" value="Genomic_DNA"/>
</dbReference>
<sequence>MKASKDIGQNASKRAKYLIDWITSKGPSMSLHKTSFTNIFQSRITTGSAINMGETGAEATMFQKQFYTITVNGTFMHSIENNARPFKKHRLTLSPDIATLNVKCMQKHPTYLYK</sequence>
<proteinExistence type="predicted"/>
<dbReference type="Proteomes" id="UP001476798">
    <property type="component" value="Unassembled WGS sequence"/>
</dbReference>
<protein>
    <submittedName>
        <fullName evidence="1">Uncharacterized protein</fullName>
    </submittedName>
</protein>
<evidence type="ECO:0000313" key="2">
    <source>
        <dbReference type="Proteomes" id="UP001476798"/>
    </source>
</evidence>
<name>A0ABV0PMW3_9TELE</name>
<reference evidence="1 2" key="1">
    <citation type="submission" date="2021-06" db="EMBL/GenBank/DDBJ databases">
        <authorList>
            <person name="Palmer J.M."/>
        </authorList>
    </citation>
    <scope>NUCLEOTIDE SEQUENCE [LARGE SCALE GENOMIC DNA]</scope>
    <source>
        <strain evidence="1 2">GA_2019</strain>
        <tissue evidence="1">Muscle</tissue>
    </source>
</reference>
<organism evidence="1 2">
    <name type="scientific">Goodea atripinnis</name>
    <dbReference type="NCBI Taxonomy" id="208336"/>
    <lineage>
        <taxon>Eukaryota</taxon>
        <taxon>Metazoa</taxon>
        <taxon>Chordata</taxon>
        <taxon>Craniata</taxon>
        <taxon>Vertebrata</taxon>
        <taxon>Euteleostomi</taxon>
        <taxon>Actinopterygii</taxon>
        <taxon>Neopterygii</taxon>
        <taxon>Teleostei</taxon>
        <taxon>Neoteleostei</taxon>
        <taxon>Acanthomorphata</taxon>
        <taxon>Ovalentaria</taxon>
        <taxon>Atherinomorphae</taxon>
        <taxon>Cyprinodontiformes</taxon>
        <taxon>Goodeidae</taxon>
        <taxon>Goodea</taxon>
    </lineage>
</organism>
<comment type="caution">
    <text evidence="1">The sequence shown here is derived from an EMBL/GenBank/DDBJ whole genome shotgun (WGS) entry which is preliminary data.</text>
</comment>
<accession>A0ABV0PMW3</accession>
<gene>
    <name evidence="1" type="ORF">GOODEAATRI_012194</name>
</gene>
<evidence type="ECO:0000313" key="1">
    <source>
        <dbReference type="EMBL" id="MEQ2184841.1"/>
    </source>
</evidence>